<reference evidence="1 2" key="1">
    <citation type="submission" date="2019-03" db="EMBL/GenBank/DDBJ databases">
        <title>Genomic Encyclopedia of Type Strains, Phase III (KMG-III): the genomes of soil and plant-associated and newly described type strains.</title>
        <authorList>
            <person name="Whitman W."/>
        </authorList>
    </citation>
    <scope>NUCLEOTIDE SEQUENCE [LARGE SCALE GENOMIC DNA]</scope>
    <source>
        <strain evidence="1 2">CGMCC 1.12801</strain>
    </source>
</reference>
<accession>A0A4R7D104</accession>
<dbReference type="EMBL" id="SNZV01000005">
    <property type="protein sequence ID" value="TDS13154.1"/>
    <property type="molecule type" value="Genomic_DNA"/>
</dbReference>
<dbReference type="Proteomes" id="UP000294752">
    <property type="component" value="Unassembled WGS sequence"/>
</dbReference>
<comment type="caution">
    <text evidence="1">The sequence shown here is derived from an EMBL/GenBank/DDBJ whole genome shotgun (WGS) entry which is preliminary data.</text>
</comment>
<gene>
    <name evidence="1" type="ORF">B0I21_105288</name>
</gene>
<proteinExistence type="predicted"/>
<name>A0A4R7D104_9SPHI</name>
<evidence type="ECO:0000313" key="2">
    <source>
        <dbReference type="Proteomes" id="UP000294752"/>
    </source>
</evidence>
<evidence type="ECO:0000313" key="1">
    <source>
        <dbReference type="EMBL" id="TDS13154.1"/>
    </source>
</evidence>
<sequence>MKNMENSNIPSQVTGKKLDITEERTYRTSEEAVAAFDRARERLYAINQWQDFAGTASATFELVNALGQVLSRPPQVGDYVKVDIPGPGSLVGKGYDWVRVTQLEDRREDRYVQLSLQPSMPPEILRDRDEVAHFFKPIASTNIEVQLTGLTLHVNYYGRNEETNLASESLIENARNAFIGLGAKIGLSYPQWKRLVEGILGD</sequence>
<organism evidence="1 2">
    <name type="scientific">Sphingobacterium paludis</name>
    <dbReference type="NCBI Taxonomy" id="1476465"/>
    <lineage>
        <taxon>Bacteria</taxon>
        <taxon>Pseudomonadati</taxon>
        <taxon>Bacteroidota</taxon>
        <taxon>Sphingobacteriia</taxon>
        <taxon>Sphingobacteriales</taxon>
        <taxon>Sphingobacteriaceae</taxon>
        <taxon>Sphingobacterium</taxon>
    </lineage>
</organism>
<protein>
    <submittedName>
        <fullName evidence="1">Uncharacterized protein</fullName>
    </submittedName>
</protein>
<dbReference type="AlphaFoldDB" id="A0A4R7D104"/>
<keyword evidence="2" id="KW-1185">Reference proteome</keyword>